<reference evidence="7 8" key="1">
    <citation type="journal article" date="2020" name="Mol. Plant">
        <title>The Chromosome-Based Rubber Tree Genome Provides New Insights into Spurge Genome Evolution and Rubber Biosynthesis.</title>
        <authorList>
            <person name="Liu J."/>
            <person name="Shi C."/>
            <person name="Shi C.C."/>
            <person name="Li W."/>
            <person name="Zhang Q.J."/>
            <person name="Zhang Y."/>
            <person name="Li K."/>
            <person name="Lu H.F."/>
            <person name="Shi C."/>
            <person name="Zhu S.T."/>
            <person name="Xiao Z.Y."/>
            <person name="Nan H."/>
            <person name="Yue Y."/>
            <person name="Zhu X.G."/>
            <person name="Wu Y."/>
            <person name="Hong X.N."/>
            <person name="Fan G.Y."/>
            <person name="Tong Y."/>
            <person name="Zhang D."/>
            <person name="Mao C.L."/>
            <person name="Liu Y.L."/>
            <person name="Hao S.J."/>
            <person name="Liu W.Q."/>
            <person name="Lv M.Q."/>
            <person name="Zhang H.B."/>
            <person name="Liu Y."/>
            <person name="Hu-Tang G.R."/>
            <person name="Wang J.P."/>
            <person name="Wang J.H."/>
            <person name="Sun Y.H."/>
            <person name="Ni S.B."/>
            <person name="Chen W.B."/>
            <person name="Zhang X.C."/>
            <person name="Jiao Y.N."/>
            <person name="Eichler E.E."/>
            <person name="Li G.H."/>
            <person name="Liu X."/>
            <person name="Gao L.Z."/>
        </authorList>
    </citation>
    <scope>NUCLEOTIDE SEQUENCE [LARGE SCALE GENOMIC DNA]</scope>
    <source>
        <strain evidence="8">cv. GT1</strain>
        <tissue evidence="7">Leaf</tissue>
    </source>
</reference>
<dbReference type="InterPro" id="IPR043502">
    <property type="entry name" value="DNA/RNA_pol_sf"/>
</dbReference>
<evidence type="ECO:0000256" key="1">
    <source>
        <dbReference type="ARBA" id="ARBA00022842"/>
    </source>
</evidence>
<dbReference type="EMBL" id="JAAGAX010000002">
    <property type="protein sequence ID" value="KAF2322890.1"/>
    <property type="molecule type" value="Genomic_DNA"/>
</dbReference>
<dbReference type="CDD" id="cd00303">
    <property type="entry name" value="retropepsin_like"/>
    <property type="match status" value="1"/>
</dbReference>
<protein>
    <recommendedName>
        <fullName evidence="9">Retrotransposon gag domain-containing protein</fullName>
    </recommendedName>
</protein>
<evidence type="ECO:0000313" key="7">
    <source>
        <dbReference type="EMBL" id="KAF2322890.1"/>
    </source>
</evidence>
<keyword evidence="1" id="KW-0460">Magnesium</keyword>
<dbReference type="Proteomes" id="UP000467840">
    <property type="component" value="Chromosome 11"/>
</dbReference>
<evidence type="ECO:0000259" key="5">
    <source>
        <dbReference type="Pfam" id="PF17919"/>
    </source>
</evidence>
<evidence type="ECO:0000256" key="2">
    <source>
        <dbReference type="ARBA" id="ARBA00022884"/>
    </source>
</evidence>
<dbReference type="GO" id="GO:0006508">
    <property type="term" value="P:proteolysis"/>
    <property type="evidence" value="ECO:0007669"/>
    <property type="project" value="InterPro"/>
</dbReference>
<keyword evidence="8" id="KW-1185">Reference proteome</keyword>
<dbReference type="SUPFAM" id="SSF56672">
    <property type="entry name" value="DNA/RNA polymerases"/>
    <property type="match status" value="1"/>
</dbReference>
<evidence type="ECO:0000256" key="4">
    <source>
        <dbReference type="SAM" id="MobiDB-lite"/>
    </source>
</evidence>
<dbReference type="PANTHER" id="PTHR15503:SF22">
    <property type="entry name" value="TRANSPOSON TY3-I GAG POLYPROTEIN"/>
    <property type="match status" value="1"/>
</dbReference>
<dbReference type="InterPro" id="IPR021109">
    <property type="entry name" value="Peptidase_aspartic_dom_sf"/>
</dbReference>
<evidence type="ECO:0008006" key="9">
    <source>
        <dbReference type="Google" id="ProtNLM"/>
    </source>
</evidence>
<dbReference type="PANTHER" id="PTHR15503">
    <property type="entry name" value="LDOC1 RELATED"/>
    <property type="match status" value="1"/>
</dbReference>
<dbReference type="GO" id="GO:0003723">
    <property type="term" value="F:RNA binding"/>
    <property type="evidence" value="ECO:0007669"/>
    <property type="project" value="UniProtKB-KW"/>
</dbReference>
<dbReference type="GO" id="GO:0015074">
    <property type="term" value="P:DNA integration"/>
    <property type="evidence" value="ECO:0007669"/>
    <property type="project" value="UniProtKB-KW"/>
</dbReference>
<comment type="caution">
    <text evidence="7">The sequence shown here is derived from an EMBL/GenBank/DDBJ whole genome shotgun (WGS) entry which is preliminary data.</text>
</comment>
<keyword evidence="2" id="KW-0694">RNA-binding</keyword>
<dbReference type="InterPro" id="IPR041577">
    <property type="entry name" value="RT_RNaseH_2"/>
</dbReference>
<name>A0A6A6NB87_HEVBR</name>
<evidence type="ECO:0000259" key="6">
    <source>
        <dbReference type="Pfam" id="PF19259"/>
    </source>
</evidence>
<feature type="domain" description="Ty3 transposon capsid-like protein" evidence="6">
    <location>
        <begin position="89"/>
        <end position="232"/>
    </location>
</feature>
<feature type="region of interest" description="Disordered" evidence="4">
    <location>
        <begin position="42"/>
        <end position="75"/>
    </location>
</feature>
<dbReference type="Pfam" id="PF08284">
    <property type="entry name" value="RVP_2"/>
    <property type="match status" value="1"/>
</dbReference>
<dbReference type="GO" id="GO:0004190">
    <property type="term" value="F:aspartic-type endopeptidase activity"/>
    <property type="evidence" value="ECO:0007669"/>
    <property type="project" value="InterPro"/>
</dbReference>
<evidence type="ECO:0000256" key="3">
    <source>
        <dbReference type="ARBA" id="ARBA00022908"/>
    </source>
</evidence>
<gene>
    <name evidence="7" type="ORF">GH714_031839</name>
</gene>
<dbReference type="InterPro" id="IPR032567">
    <property type="entry name" value="RTL1-rel"/>
</dbReference>
<dbReference type="Gene3D" id="2.40.70.10">
    <property type="entry name" value="Acid Proteases"/>
    <property type="match status" value="1"/>
</dbReference>
<accession>A0A6A6NB87</accession>
<sequence>MGDSIQQQLDRILALFLEEQAVNKARQEELNSKLEALTRDIAQSSQAHTNEGSSHTRAQRGKVTTTLAGSENSGASSVIPKFTKLDFPRFNGQDDPLGWLSRCEHFFRHQQTLEEEKVSLASFHLEGIAQLWFLQLMNDAPNQTWEEFKHQCILRFGPPIRSNKLGELAKLKQASSVADYQTKFEIQVSRAGTLTQDQKIQLYLSGLQEYIAVEVELHQPSDLVTAITQSLEISLNAITGIRNPQTMRLEGKWNGKQVLVLIDSGSTHSFVAAKLVTQADAQIDEKDGLRVKVANCEQLCSPGICRGVSLKLGSHPIKTDLFVLPLSSIGVVLGVNWLRTLGPILWDFSHQTVQAFNTLKTMMTNTPILALPDFDQPFVVECDAFDSGMGAVLLQNN</sequence>
<organism evidence="7 8">
    <name type="scientific">Hevea brasiliensis</name>
    <name type="common">Para rubber tree</name>
    <name type="synonym">Siphonia brasiliensis</name>
    <dbReference type="NCBI Taxonomy" id="3981"/>
    <lineage>
        <taxon>Eukaryota</taxon>
        <taxon>Viridiplantae</taxon>
        <taxon>Streptophyta</taxon>
        <taxon>Embryophyta</taxon>
        <taxon>Tracheophyta</taxon>
        <taxon>Spermatophyta</taxon>
        <taxon>Magnoliopsida</taxon>
        <taxon>eudicotyledons</taxon>
        <taxon>Gunneridae</taxon>
        <taxon>Pentapetalae</taxon>
        <taxon>rosids</taxon>
        <taxon>fabids</taxon>
        <taxon>Malpighiales</taxon>
        <taxon>Euphorbiaceae</taxon>
        <taxon>Crotonoideae</taxon>
        <taxon>Micrandreae</taxon>
        <taxon>Hevea</taxon>
    </lineage>
</organism>
<keyword evidence="3" id="KW-0229">DNA integration</keyword>
<dbReference type="PROSITE" id="PS00141">
    <property type="entry name" value="ASP_PROTEASE"/>
    <property type="match status" value="1"/>
</dbReference>
<dbReference type="InterPro" id="IPR001969">
    <property type="entry name" value="Aspartic_peptidase_AS"/>
</dbReference>
<evidence type="ECO:0000313" key="8">
    <source>
        <dbReference type="Proteomes" id="UP000467840"/>
    </source>
</evidence>
<proteinExistence type="predicted"/>
<dbReference type="Pfam" id="PF19259">
    <property type="entry name" value="Ty3_capsid"/>
    <property type="match status" value="1"/>
</dbReference>
<dbReference type="Pfam" id="PF17919">
    <property type="entry name" value="RT_RNaseH_2"/>
    <property type="match status" value="1"/>
</dbReference>
<feature type="domain" description="Reverse transcriptase/retrotransposon-derived protein RNase H-like" evidence="5">
    <location>
        <begin position="349"/>
        <end position="396"/>
    </location>
</feature>
<dbReference type="AlphaFoldDB" id="A0A6A6NB87"/>
<dbReference type="SUPFAM" id="SSF50630">
    <property type="entry name" value="Acid proteases"/>
    <property type="match status" value="1"/>
</dbReference>
<dbReference type="InterPro" id="IPR045358">
    <property type="entry name" value="Ty3_capsid"/>
</dbReference>